<dbReference type="Pfam" id="PF25593">
    <property type="entry name" value="GldD_lipo"/>
    <property type="match status" value="1"/>
</dbReference>
<dbReference type="PROSITE" id="PS51257">
    <property type="entry name" value="PROKAR_LIPOPROTEIN"/>
    <property type="match status" value="1"/>
</dbReference>
<protein>
    <recommendedName>
        <fullName evidence="4">Gliding motility lipoprotein GldD</fullName>
    </recommendedName>
</protein>
<reference evidence="3" key="1">
    <citation type="submission" date="2019-02" db="EMBL/GenBank/DDBJ databases">
        <title>Isolation and identification of novel species under the genus Muribaculum.</title>
        <authorList>
            <person name="Miyake S."/>
            <person name="Ding Y."/>
            <person name="Low A."/>
            <person name="Soh M."/>
            <person name="Seedorf H."/>
        </authorList>
    </citation>
    <scope>NUCLEOTIDE SEQUENCE [LARGE SCALE GENOMIC DNA]</scope>
    <source>
        <strain evidence="3">H5</strain>
    </source>
</reference>
<name>A0A4P7W0V6_9BACT</name>
<feature type="signal peptide" evidence="1">
    <location>
        <begin position="1"/>
        <end position="19"/>
    </location>
</feature>
<evidence type="ECO:0008006" key="4">
    <source>
        <dbReference type="Google" id="ProtNLM"/>
    </source>
</evidence>
<gene>
    <name evidence="2" type="ORF">E7747_03760</name>
</gene>
<dbReference type="InterPro" id="IPR019850">
    <property type="entry name" value="GldD-like"/>
</dbReference>
<proteinExistence type="predicted"/>
<evidence type="ECO:0000313" key="2">
    <source>
        <dbReference type="EMBL" id="QCD41493.1"/>
    </source>
</evidence>
<dbReference type="RefSeq" id="WP_136414195.1">
    <property type="nucleotide sequence ID" value="NZ_CAXHQF010000009.1"/>
</dbReference>
<sequence>MTALLRFMPPAVTACVVLAAAVACSNGDNSNSAVPKPDAWPRIETPAEDYTVHEFNSVSIPLNSAATVTSREKDGGVWIDISYPTFHNTRLYLTLLPAASSENLAKILDNRRERMELNSGGAMTELTELTSDGGWQCLLAMTRSSLTTPLQILAHDGKNVISGTLYFNFPPATSPDSVSPIVDAVNRDLIHTLKHIRTQ</sequence>
<feature type="chain" id="PRO_5020863665" description="Gliding motility lipoprotein GldD" evidence="1">
    <location>
        <begin position="20"/>
        <end position="199"/>
    </location>
</feature>
<dbReference type="Proteomes" id="UP000297149">
    <property type="component" value="Chromosome"/>
</dbReference>
<evidence type="ECO:0000313" key="3">
    <source>
        <dbReference type="Proteomes" id="UP000297149"/>
    </source>
</evidence>
<organism evidence="2 3">
    <name type="scientific">Duncaniella dubosii</name>
    <dbReference type="NCBI Taxonomy" id="2518971"/>
    <lineage>
        <taxon>Bacteria</taxon>
        <taxon>Pseudomonadati</taxon>
        <taxon>Bacteroidota</taxon>
        <taxon>Bacteroidia</taxon>
        <taxon>Bacteroidales</taxon>
        <taxon>Muribaculaceae</taxon>
        <taxon>Duncaniella</taxon>
    </lineage>
</organism>
<accession>A0A4P7W0V6</accession>
<dbReference type="KEGG" id="ddb:E7747_03760"/>
<dbReference type="EMBL" id="CP039396">
    <property type="protein sequence ID" value="QCD41493.1"/>
    <property type="molecule type" value="Genomic_DNA"/>
</dbReference>
<dbReference type="AlphaFoldDB" id="A0A4P7W0V6"/>
<keyword evidence="3" id="KW-1185">Reference proteome</keyword>
<keyword evidence="1" id="KW-0732">Signal</keyword>
<evidence type="ECO:0000256" key="1">
    <source>
        <dbReference type="SAM" id="SignalP"/>
    </source>
</evidence>